<comment type="caution">
    <text evidence="3">The sequence shown here is derived from an EMBL/GenBank/DDBJ whole genome shotgun (WGS) entry which is preliminary data.</text>
</comment>
<evidence type="ECO:0008006" key="5">
    <source>
        <dbReference type="Google" id="ProtNLM"/>
    </source>
</evidence>
<proteinExistence type="predicted"/>
<keyword evidence="4" id="KW-1185">Reference proteome</keyword>
<keyword evidence="2" id="KW-0472">Membrane</keyword>
<reference evidence="3 4" key="1">
    <citation type="submission" date="2020-07" db="EMBL/GenBank/DDBJ databases">
        <title>Sequencing the genomes of 1000 actinobacteria strains.</title>
        <authorList>
            <person name="Klenk H.-P."/>
        </authorList>
    </citation>
    <scope>NUCLEOTIDE SEQUENCE [LARGE SCALE GENOMIC DNA]</scope>
    <source>
        <strain evidence="3 4">DSM 45927</strain>
    </source>
</reference>
<evidence type="ECO:0000313" key="4">
    <source>
        <dbReference type="Proteomes" id="UP000575985"/>
    </source>
</evidence>
<keyword evidence="2" id="KW-1133">Transmembrane helix</keyword>
<dbReference type="Proteomes" id="UP000575985">
    <property type="component" value="Unassembled WGS sequence"/>
</dbReference>
<protein>
    <recommendedName>
        <fullName evidence="5">SMODS and SLOG-associating 2TM effector domain-containing protein</fullName>
    </recommendedName>
</protein>
<accession>A0A853BVM7</accession>
<organism evidence="3 4">
    <name type="scientific">Streptomonospora nanhaiensis</name>
    <dbReference type="NCBI Taxonomy" id="1323731"/>
    <lineage>
        <taxon>Bacteria</taxon>
        <taxon>Bacillati</taxon>
        <taxon>Actinomycetota</taxon>
        <taxon>Actinomycetes</taxon>
        <taxon>Streptosporangiales</taxon>
        <taxon>Nocardiopsidaceae</taxon>
        <taxon>Streptomonospora</taxon>
    </lineage>
</organism>
<feature type="region of interest" description="Disordered" evidence="1">
    <location>
        <begin position="1"/>
        <end position="30"/>
    </location>
</feature>
<feature type="compositionally biased region" description="Gly residues" evidence="1">
    <location>
        <begin position="1"/>
        <end position="15"/>
    </location>
</feature>
<keyword evidence="2" id="KW-0812">Transmembrane</keyword>
<feature type="transmembrane region" description="Helical" evidence="2">
    <location>
        <begin position="103"/>
        <end position="125"/>
    </location>
</feature>
<evidence type="ECO:0000256" key="1">
    <source>
        <dbReference type="SAM" id="MobiDB-lite"/>
    </source>
</evidence>
<feature type="transmembrane region" description="Helical" evidence="2">
    <location>
        <begin position="77"/>
        <end position="97"/>
    </location>
</feature>
<gene>
    <name evidence="3" type="ORF">HNR12_005307</name>
</gene>
<name>A0A853BVM7_9ACTN</name>
<evidence type="ECO:0000313" key="3">
    <source>
        <dbReference type="EMBL" id="NYI99030.1"/>
    </source>
</evidence>
<dbReference type="EMBL" id="JACCFO010000001">
    <property type="protein sequence ID" value="NYI99030.1"/>
    <property type="molecule type" value="Genomic_DNA"/>
</dbReference>
<dbReference type="RefSeq" id="WP_179770079.1">
    <property type="nucleotide sequence ID" value="NZ_JACCFO010000001.1"/>
</dbReference>
<sequence length="177" mass="17959">MSTGTGTGAGGGPRTPGGDQPGPTAGHAVTVHGGDVHLRYETREQALAASFEAALARAEELLAGADRARTALGTVRAVQVLAGGAGLACAAAAAPAAQAAALLGAAVLVLALTCGALAYTLQALLAAPLRRRLLRDENAATETVNELRELLGSVAAEGEWSRSAYRLARRRVERFPL</sequence>
<evidence type="ECO:0000256" key="2">
    <source>
        <dbReference type="SAM" id="Phobius"/>
    </source>
</evidence>
<dbReference type="AlphaFoldDB" id="A0A853BVM7"/>